<organism evidence="1">
    <name type="scientific">Myoviridae sp. ctrEx11</name>
    <dbReference type="NCBI Taxonomy" id="2825180"/>
    <lineage>
        <taxon>Viruses</taxon>
        <taxon>Duplodnaviria</taxon>
        <taxon>Heunggongvirae</taxon>
        <taxon>Uroviricota</taxon>
        <taxon>Caudoviricetes</taxon>
    </lineage>
</organism>
<accession>A0A8S5V5C5</accession>
<reference evidence="1" key="1">
    <citation type="journal article" date="2021" name="Proc. Natl. Acad. Sci. U.S.A.">
        <title>A Catalog of Tens of Thousands of Viruses from Human Metagenomes Reveals Hidden Associations with Chronic Diseases.</title>
        <authorList>
            <person name="Tisza M.J."/>
            <person name="Buck C.B."/>
        </authorList>
    </citation>
    <scope>NUCLEOTIDE SEQUENCE</scope>
    <source>
        <strain evidence="1">CtrEx11</strain>
    </source>
</reference>
<sequence length="91" mass="10017">MTLSEACNVLHVDEGNNDELISALVAALPSYIETTTGLSEDYQVAEPLVKTVEGLLLTQWYYSDHADDQSLTRTINALLKALSVRARSYAE</sequence>
<name>A0A8S5V5C5_9CAUD</name>
<dbReference type="NCBIfam" id="TIGR01560">
    <property type="entry name" value="put_DNA_pack"/>
    <property type="match status" value="1"/>
</dbReference>
<evidence type="ECO:0000313" key="1">
    <source>
        <dbReference type="EMBL" id="DAG01953.1"/>
    </source>
</evidence>
<proteinExistence type="predicted"/>
<protein>
    <submittedName>
        <fullName evidence="1">Tail connector protein</fullName>
    </submittedName>
</protein>
<dbReference type="EMBL" id="BK016200">
    <property type="protein sequence ID" value="DAG01953.1"/>
    <property type="molecule type" value="Genomic_DNA"/>
</dbReference>
<dbReference type="InterPro" id="IPR006450">
    <property type="entry name" value="Phage_HK97_gp6-like"/>
</dbReference>